<dbReference type="Proteomes" id="UP000316476">
    <property type="component" value="Unassembled WGS sequence"/>
</dbReference>
<evidence type="ECO:0000313" key="15">
    <source>
        <dbReference type="Proteomes" id="UP000316476"/>
    </source>
</evidence>
<proteinExistence type="inferred from homology"/>
<dbReference type="SMART" id="SM00382">
    <property type="entry name" value="AAA"/>
    <property type="match status" value="1"/>
</dbReference>
<keyword evidence="2 11" id="KW-0808">Transferase</keyword>
<comment type="caution">
    <text evidence="14">The sequence shown here is derived from an EMBL/GenBank/DDBJ whole genome shotgun (WGS) entry which is preliminary data.</text>
</comment>
<feature type="region of interest" description="Disordered" evidence="12">
    <location>
        <begin position="396"/>
        <end position="466"/>
    </location>
</feature>
<feature type="domain" description="AAA+ ATPase" evidence="13">
    <location>
        <begin position="52"/>
        <end position="194"/>
    </location>
</feature>
<dbReference type="Gene3D" id="1.10.8.60">
    <property type="match status" value="1"/>
</dbReference>
<evidence type="ECO:0000259" key="13">
    <source>
        <dbReference type="SMART" id="SM00382"/>
    </source>
</evidence>
<dbReference type="Pfam" id="PF13177">
    <property type="entry name" value="DNA_pol3_delta2"/>
    <property type="match status" value="1"/>
</dbReference>
<evidence type="ECO:0000256" key="11">
    <source>
        <dbReference type="RuleBase" id="RU364063"/>
    </source>
</evidence>
<keyword evidence="5" id="KW-0479">Metal-binding</keyword>
<sequence length="623" mass="66488">MSDSSEQHPPSAASQDGYVVVARRYRPKSFDELVGQDHVGRALVNAIETGRVGHAYLFTGARGVGKTSTARIFAKALNDPGGPTGTPDQETDVAQAIDAGEDVDVIEIDGASNRGIDEIRSLRANVGVRPSRSRYKIYIIDEVHMLTQAAFNALLKTLEEPPEHVKFIFCTTDPEKIPITVLSRCQRFDFAPVEVSKIVARLKEICSAEGTEADDTALELIARRAAGSMRDSQSLLEQLLSFSGDQLTAETVHQMLGTADDERLHALATAMAARDAASALSQLDAAVDEGVDAGRLAEQLLGYFRDLMAVTVGCEASMLRHTSAGLYDELTELGKRWGLQTVLAVVGLIDDTLVRIRHSVYARVLLESTLIQICHLPDLQSIADLAEAAKTLPEGARLSTTRSIEPEASGSSAAESKKKAPAVSLDSTETDTVPTPSPAANAARIDDAHVASSPVSGSDGESLGRSGSNAAVAAASAVATASPPVPAGSLSGKELWARALQDMDPMTSTLATSVEDVSIDDSGQVVMTFPAKAGLAMGRCDKPVHRQEIIESLRRLTGRDHQVIIKASTKAVAEDKPVAKAPQKSRVQWMREVEANSLVQSCKEVFSAEVTKIDLPRNDAPRR</sequence>
<comment type="similarity">
    <text evidence="1 11">Belongs to the DnaX/STICHEL family.</text>
</comment>
<keyword evidence="7" id="KW-0862">Zinc</keyword>
<dbReference type="FunFam" id="1.10.8.60:FF:000013">
    <property type="entry name" value="DNA polymerase III subunit gamma/tau"/>
    <property type="match status" value="1"/>
</dbReference>
<dbReference type="InterPro" id="IPR012763">
    <property type="entry name" value="DNA_pol_III_sug/sutau_N"/>
</dbReference>
<dbReference type="CDD" id="cd00009">
    <property type="entry name" value="AAA"/>
    <property type="match status" value="1"/>
</dbReference>
<protein>
    <recommendedName>
        <fullName evidence="11">DNA polymerase III subunit gamma/tau</fullName>
        <ecNumber evidence="11">2.7.7.7</ecNumber>
    </recommendedName>
</protein>
<keyword evidence="4 11" id="KW-0235">DNA replication</keyword>
<dbReference type="CDD" id="cd18137">
    <property type="entry name" value="HLD_clamp_pol_III_gamma_tau"/>
    <property type="match status" value="1"/>
</dbReference>
<dbReference type="RefSeq" id="WP_146413178.1">
    <property type="nucleotide sequence ID" value="NZ_SJPZ01000001.1"/>
</dbReference>
<accession>A0A5C6FW44</accession>
<organism evidence="14 15">
    <name type="scientific">Crateriforma conspicua</name>
    <dbReference type="NCBI Taxonomy" id="2527996"/>
    <lineage>
        <taxon>Bacteria</taxon>
        <taxon>Pseudomonadati</taxon>
        <taxon>Planctomycetota</taxon>
        <taxon>Planctomycetia</taxon>
        <taxon>Planctomycetales</taxon>
        <taxon>Planctomycetaceae</taxon>
        <taxon>Crateriforma</taxon>
    </lineage>
</organism>
<keyword evidence="9 11" id="KW-0239">DNA-directed DNA polymerase</keyword>
<keyword evidence="8 11" id="KW-0067">ATP-binding</keyword>
<dbReference type="EMBL" id="SJPZ01000001">
    <property type="protein sequence ID" value="TWU66576.1"/>
    <property type="molecule type" value="Genomic_DNA"/>
</dbReference>
<gene>
    <name evidence="14" type="primary">dnaX_2</name>
    <name evidence="11" type="synonym">dnaX</name>
    <name evidence="14" type="ORF">V7x_21430</name>
</gene>
<dbReference type="OrthoDB" id="9810148at2"/>
<dbReference type="GO" id="GO:0005524">
    <property type="term" value="F:ATP binding"/>
    <property type="evidence" value="ECO:0007669"/>
    <property type="project" value="UniProtKB-KW"/>
</dbReference>
<feature type="compositionally biased region" description="Polar residues" evidence="12">
    <location>
        <begin position="425"/>
        <end position="434"/>
    </location>
</feature>
<evidence type="ECO:0000256" key="1">
    <source>
        <dbReference type="ARBA" id="ARBA00006360"/>
    </source>
</evidence>
<dbReference type="InterPro" id="IPR027417">
    <property type="entry name" value="P-loop_NTPase"/>
</dbReference>
<evidence type="ECO:0000313" key="14">
    <source>
        <dbReference type="EMBL" id="TWU66576.1"/>
    </source>
</evidence>
<name>A0A5C6FW44_9PLAN</name>
<evidence type="ECO:0000256" key="5">
    <source>
        <dbReference type="ARBA" id="ARBA00022723"/>
    </source>
</evidence>
<evidence type="ECO:0000256" key="7">
    <source>
        <dbReference type="ARBA" id="ARBA00022833"/>
    </source>
</evidence>
<dbReference type="InterPro" id="IPR050238">
    <property type="entry name" value="DNA_Rep/Repair_Clamp_Loader"/>
</dbReference>
<dbReference type="SUPFAM" id="SSF52540">
    <property type="entry name" value="P-loop containing nucleoside triphosphate hydrolases"/>
    <property type="match status" value="1"/>
</dbReference>
<dbReference type="Gene3D" id="1.20.272.10">
    <property type="match status" value="1"/>
</dbReference>
<comment type="catalytic activity">
    <reaction evidence="10 11">
        <text>DNA(n) + a 2'-deoxyribonucleoside 5'-triphosphate = DNA(n+1) + diphosphate</text>
        <dbReference type="Rhea" id="RHEA:22508"/>
        <dbReference type="Rhea" id="RHEA-COMP:17339"/>
        <dbReference type="Rhea" id="RHEA-COMP:17340"/>
        <dbReference type="ChEBI" id="CHEBI:33019"/>
        <dbReference type="ChEBI" id="CHEBI:61560"/>
        <dbReference type="ChEBI" id="CHEBI:173112"/>
        <dbReference type="EC" id="2.7.7.7"/>
    </reaction>
</comment>
<dbReference type="GO" id="GO:0003677">
    <property type="term" value="F:DNA binding"/>
    <property type="evidence" value="ECO:0007669"/>
    <property type="project" value="InterPro"/>
</dbReference>
<dbReference type="InterPro" id="IPR022754">
    <property type="entry name" value="DNA_pol_III_gamma-3"/>
</dbReference>
<dbReference type="SUPFAM" id="SSF48019">
    <property type="entry name" value="post-AAA+ oligomerization domain-like"/>
    <property type="match status" value="1"/>
</dbReference>
<dbReference type="InterPro" id="IPR008921">
    <property type="entry name" value="DNA_pol3_clamp-load_cplx_C"/>
</dbReference>
<comment type="function">
    <text evidence="11">DNA polymerase III is a complex, multichain enzyme responsible for most of the replicative synthesis in bacteria. This DNA polymerase also exhibits 3' to 5' exonuclease activity.</text>
</comment>
<evidence type="ECO:0000256" key="9">
    <source>
        <dbReference type="ARBA" id="ARBA00022932"/>
    </source>
</evidence>
<dbReference type="FunFam" id="3.40.50.300:FF:000014">
    <property type="entry name" value="DNA polymerase III subunit gamma/tau"/>
    <property type="match status" value="1"/>
</dbReference>
<evidence type="ECO:0000256" key="3">
    <source>
        <dbReference type="ARBA" id="ARBA00022695"/>
    </source>
</evidence>
<dbReference type="Pfam" id="PF12169">
    <property type="entry name" value="DNA_pol3_gamma3"/>
    <property type="match status" value="1"/>
</dbReference>
<comment type="subunit">
    <text evidence="11">DNA polymerase III contains a core (composed of alpha, epsilon and theta chains) that associates with a tau subunit. This core dimerizes to form the POLIII' complex. PolIII' associates with the gamma complex (composed of gamma, delta, delta', psi and chi chains) and with the beta chain to form the complete DNA polymerase III complex.</text>
</comment>
<dbReference type="Pfam" id="PF22608">
    <property type="entry name" value="DNAX_ATPase_lid"/>
    <property type="match status" value="1"/>
</dbReference>
<reference evidence="14 15" key="1">
    <citation type="submission" date="2019-02" db="EMBL/GenBank/DDBJ databases">
        <title>Deep-cultivation of Planctomycetes and their phenomic and genomic characterization uncovers novel biology.</title>
        <authorList>
            <person name="Wiegand S."/>
            <person name="Jogler M."/>
            <person name="Boedeker C."/>
            <person name="Pinto D."/>
            <person name="Vollmers J."/>
            <person name="Rivas-Marin E."/>
            <person name="Kohn T."/>
            <person name="Peeters S.H."/>
            <person name="Heuer A."/>
            <person name="Rast P."/>
            <person name="Oberbeckmann S."/>
            <person name="Bunk B."/>
            <person name="Jeske O."/>
            <person name="Meyerdierks A."/>
            <person name="Storesund J.E."/>
            <person name="Kallscheuer N."/>
            <person name="Luecker S."/>
            <person name="Lage O.M."/>
            <person name="Pohl T."/>
            <person name="Merkel B.J."/>
            <person name="Hornburger P."/>
            <person name="Mueller R.-W."/>
            <person name="Bruemmer F."/>
            <person name="Labrenz M."/>
            <person name="Spormann A.M."/>
            <person name="Op Den Camp H."/>
            <person name="Overmann J."/>
            <person name="Amann R."/>
            <person name="Jetten M.S.M."/>
            <person name="Mascher T."/>
            <person name="Medema M.H."/>
            <person name="Devos D.P."/>
            <person name="Kaster A.-K."/>
            <person name="Ovreas L."/>
            <person name="Rohde M."/>
            <person name="Galperin M.Y."/>
            <person name="Jogler C."/>
        </authorList>
    </citation>
    <scope>NUCLEOTIDE SEQUENCE [LARGE SCALE GENOMIC DNA]</scope>
    <source>
        <strain evidence="14 15">V7</strain>
    </source>
</reference>
<dbReference type="NCBIfam" id="TIGR02397">
    <property type="entry name" value="dnaX_nterm"/>
    <property type="match status" value="1"/>
</dbReference>
<keyword evidence="3 11" id="KW-0548">Nucleotidyltransferase</keyword>
<keyword evidence="6 11" id="KW-0547">Nucleotide-binding</keyword>
<dbReference type="GO" id="GO:0006261">
    <property type="term" value="P:DNA-templated DNA replication"/>
    <property type="evidence" value="ECO:0007669"/>
    <property type="project" value="TreeGrafter"/>
</dbReference>
<dbReference type="AlphaFoldDB" id="A0A5C6FW44"/>
<evidence type="ECO:0000256" key="2">
    <source>
        <dbReference type="ARBA" id="ARBA00022679"/>
    </source>
</evidence>
<evidence type="ECO:0000256" key="8">
    <source>
        <dbReference type="ARBA" id="ARBA00022840"/>
    </source>
</evidence>
<dbReference type="InterPro" id="IPR003593">
    <property type="entry name" value="AAA+_ATPase"/>
</dbReference>
<dbReference type="PANTHER" id="PTHR11669">
    <property type="entry name" value="REPLICATION FACTOR C / DNA POLYMERASE III GAMMA-TAU SUBUNIT"/>
    <property type="match status" value="1"/>
</dbReference>
<dbReference type="GO" id="GO:0046872">
    <property type="term" value="F:metal ion binding"/>
    <property type="evidence" value="ECO:0007669"/>
    <property type="project" value="UniProtKB-KW"/>
</dbReference>
<dbReference type="GO" id="GO:0003887">
    <property type="term" value="F:DNA-directed DNA polymerase activity"/>
    <property type="evidence" value="ECO:0007669"/>
    <property type="project" value="UniProtKB-KW"/>
</dbReference>
<evidence type="ECO:0000256" key="10">
    <source>
        <dbReference type="ARBA" id="ARBA00049244"/>
    </source>
</evidence>
<dbReference type="NCBIfam" id="NF004046">
    <property type="entry name" value="PRK05563.1"/>
    <property type="match status" value="1"/>
</dbReference>
<evidence type="ECO:0000256" key="4">
    <source>
        <dbReference type="ARBA" id="ARBA00022705"/>
    </source>
</evidence>
<dbReference type="Gene3D" id="3.40.50.300">
    <property type="entry name" value="P-loop containing nucleotide triphosphate hydrolases"/>
    <property type="match status" value="1"/>
</dbReference>
<dbReference type="PANTHER" id="PTHR11669:SF0">
    <property type="entry name" value="PROTEIN STICHEL-LIKE 2"/>
    <property type="match status" value="1"/>
</dbReference>
<dbReference type="InterPro" id="IPR045085">
    <property type="entry name" value="HLD_clamp_pol_III_gamma_tau"/>
</dbReference>
<dbReference type="EC" id="2.7.7.7" evidence="11"/>
<evidence type="ECO:0000256" key="12">
    <source>
        <dbReference type="SAM" id="MobiDB-lite"/>
    </source>
</evidence>
<dbReference type="GO" id="GO:0009360">
    <property type="term" value="C:DNA polymerase III complex"/>
    <property type="evidence" value="ECO:0007669"/>
    <property type="project" value="InterPro"/>
</dbReference>
<evidence type="ECO:0000256" key="6">
    <source>
        <dbReference type="ARBA" id="ARBA00022741"/>
    </source>
</evidence>